<organism evidence="3 4">
    <name type="scientific">Porphyromonas somerae</name>
    <dbReference type="NCBI Taxonomy" id="322095"/>
    <lineage>
        <taxon>Bacteria</taxon>
        <taxon>Pseudomonadati</taxon>
        <taxon>Bacteroidota</taxon>
        <taxon>Bacteroidia</taxon>
        <taxon>Bacteroidales</taxon>
        <taxon>Porphyromonadaceae</taxon>
        <taxon>Porphyromonas</taxon>
    </lineage>
</organism>
<reference evidence="4" key="1">
    <citation type="submission" date="2016-01" db="EMBL/GenBank/DDBJ databases">
        <authorList>
            <person name="Mitreva M."/>
            <person name="Pepin K.H."/>
            <person name="Mihindukulasuriya K.A."/>
            <person name="Fulton R."/>
            <person name="Fronick C."/>
            <person name="O'Laughlin M."/>
            <person name="Miner T."/>
            <person name="Herter B."/>
            <person name="Rosa B.A."/>
            <person name="Cordes M."/>
            <person name="Tomlinson C."/>
            <person name="Wollam A."/>
            <person name="Palsikar V.B."/>
            <person name="Mardis E.R."/>
            <person name="Wilson R.K."/>
        </authorList>
    </citation>
    <scope>NUCLEOTIDE SEQUENCE [LARGE SCALE GENOMIC DNA]</scope>
    <source>
        <strain evidence="4">KA00683</strain>
    </source>
</reference>
<dbReference type="PATRIC" id="fig|322095.3.peg.631"/>
<dbReference type="PIRSF" id="PIRSF012524">
    <property type="entry name" value="YitL_S1"/>
    <property type="match status" value="1"/>
</dbReference>
<dbReference type="Proteomes" id="UP000070224">
    <property type="component" value="Unassembled WGS sequence"/>
</dbReference>
<comment type="similarity">
    <text evidence="1">Belongs to the CvfB family.</text>
</comment>
<dbReference type="InterPro" id="IPR003029">
    <property type="entry name" value="S1_domain"/>
</dbReference>
<keyword evidence="4" id="KW-1185">Reference proteome</keyword>
<evidence type="ECO:0000259" key="2">
    <source>
        <dbReference type="SMART" id="SM00316"/>
    </source>
</evidence>
<dbReference type="GO" id="GO:0003676">
    <property type="term" value="F:nucleic acid binding"/>
    <property type="evidence" value="ECO:0007669"/>
    <property type="project" value="InterPro"/>
</dbReference>
<dbReference type="InterPro" id="IPR039566">
    <property type="entry name" value="CvfB_S1_st"/>
</dbReference>
<dbReference type="InterPro" id="IPR012340">
    <property type="entry name" value="NA-bd_OB-fold"/>
</dbReference>
<dbReference type="Pfam" id="PF13509">
    <property type="entry name" value="S1_2"/>
    <property type="match status" value="1"/>
</dbReference>
<dbReference type="PANTHER" id="PTHR37296:SF1">
    <property type="entry name" value="CONSERVED VIRULENCE FACTOR B"/>
    <property type="match status" value="1"/>
</dbReference>
<feature type="domain" description="S1 motif" evidence="2">
    <location>
        <begin position="75"/>
        <end position="137"/>
    </location>
</feature>
<feature type="domain" description="S1 motif" evidence="2">
    <location>
        <begin position="150"/>
        <end position="213"/>
    </location>
</feature>
<dbReference type="InterPro" id="IPR036388">
    <property type="entry name" value="WH-like_DNA-bd_sf"/>
</dbReference>
<evidence type="ECO:0000256" key="1">
    <source>
        <dbReference type="PIRNR" id="PIRNR012524"/>
    </source>
</evidence>
<dbReference type="SMART" id="SM00316">
    <property type="entry name" value="S1"/>
    <property type="match status" value="2"/>
</dbReference>
<dbReference type="RefSeq" id="WP_060935092.1">
    <property type="nucleotide sequence ID" value="NZ_KQ960432.1"/>
</dbReference>
<dbReference type="AlphaFoldDB" id="A0A134BAJ5"/>
<dbReference type="Gene3D" id="2.40.50.140">
    <property type="entry name" value="Nucleic acid-binding proteins"/>
    <property type="match status" value="3"/>
</dbReference>
<evidence type="ECO:0000313" key="3">
    <source>
        <dbReference type="EMBL" id="KXB76983.1"/>
    </source>
</evidence>
<dbReference type="PANTHER" id="PTHR37296">
    <property type="entry name" value="CONSERVED VIRULENCE FACTOR B"/>
    <property type="match status" value="1"/>
</dbReference>
<evidence type="ECO:0000313" key="4">
    <source>
        <dbReference type="Proteomes" id="UP000070224"/>
    </source>
</evidence>
<dbReference type="InterPro" id="IPR040764">
    <property type="entry name" value="CvfB_WH"/>
</dbReference>
<comment type="caution">
    <text evidence="3">The sequence shown here is derived from an EMBL/GenBank/DDBJ whole genome shotgun (WGS) entry which is preliminary data.</text>
</comment>
<name>A0A134BAJ5_9PORP</name>
<protein>
    <submittedName>
        <fullName evidence="3">YitL protein</fullName>
    </submittedName>
</protein>
<proteinExistence type="inferred from homology"/>
<accession>A0A134BAJ5</accession>
<dbReference type="Gene3D" id="1.10.10.10">
    <property type="entry name" value="Winged helix-like DNA-binding domain superfamily/Winged helix DNA-binding domain"/>
    <property type="match status" value="1"/>
</dbReference>
<dbReference type="Pfam" id="PF17783">
    <property type="entry name" value="WHD_CvfB"/>
    <property type="match status" value="1"/>
</dbReference>
<dbReference type="SUPFAM" id="SSF50249">
    <property type="entry name" value="Nucleic acid-binding proteins"/>
    <property type="match status" value="1"/>
</dbReference>
<dbReference type="STRING" id="322095.HMPREF3185_00638"/>
<dbReference type="EMBL" id="LSDK01000050">
    <property type="protein sequence ID" value="KXB76983.1"/>
    <property type="molecule type" value="Genomic_DNA"/>
</dbReference>
<dbReference type="InterPro" id="IPR014464">
    <property type="entry name" value="CvfB_fam"/>
</dbReference>
<gene>
    <name evidence="3" type="ORF">HMPREF3185_00638</name>
</gene>
<sequence length="283" mass="31616">MQPAPLSTYQLGRIQSLPILRLVSIGAYLDGGIQDILLPLRYLPEGAKEGDMVSIFVYHDNEGRLIATTLTPLAQVGEVAYLRCSSVTDAGAFLEWGIHKDLFVPFREQSTKMQEGYSYIVYLYIDALSGKIVGSARLSKHLDTIPADYAPGSKVSCIVTEQHELGYRCVIEDKHWGLLYSDTAPRMLQRGERIKAYVIRLREEDNKVDLSFVPVGYQKVDGEQARLLTILEKHHGRLPIGDKSPAEDVMRLTGMSKKTFKMVLGSLYKAGLVTLAPTEVRKK</sequence>
<dbReference type="OrthoDB" id="9801597at2"/>